<dbReference type="RefSeq" id="WP_422863948.1">
    <property type="nucleotide sequence ID" value="NZ_JAMSKV010000006.1"/>
</dbReference>
<organism evidence="7 8">
    <name type="scientific">Endosaccharibacter trunci</name>
    <dbReference type="NCBI Taxonomy" id="2812733"/>
    <lineage>
        <taxon>Bacteria</taxon>
        <taxon>Pseudomonadati</taxon>
        <taxon>Pseudomonadota</taxon>
        <taxon>Alphaproteobacteria</taxon>
        <taxon>Acetobacterales</taxon>
        <taxon>Acetobacteraceae</taxon>
        <taxon>Endosaccharibacter</taxon>
    </lineage>
</organism>
<keyword evidence="6 7" id="KW-0012">Acyltransferase</keyword>
<evidence type="ECO:0000256" key="3">
    <source>
        <dbReference type="ARBA" id="ARBA00022519"/>
    </source>
</evidence>
<comment type="caution">
    <text evidence="7">The sequence shown here is derived from an EMBL/GenBank/DDBJ whole genome shotgun (WGS) entry which is preliminary data.</text>
</comment>
<dbReference type="Pfam" id="PF03279">
    <property type="entry name" value="Lip_A_acyltrans"/>
    <property type="match status" value="1"/>
</dbReference>
<evidence type="ECO:0000256" key="5">
    <source>
        <dbReference type="ARBA" id="ARBA00023136"/>
    </source>
</evidence>
<accession>A0ABT1W6F8</accession>
<evidence type="ECO:0000313" key="7">
    <source>
        <dbReference type="EMBL" id="MCQ8278467.1"/>
    </source>
</evidence>
<evidence type="ECO:0000256" key="4">
    <source>
        <dbReference type="ARBA" id="ARBA00022679"/>
    </source>
</evidence>
<name>A0ABT1W6F8_9PROT</name>
<dbReference type="CDD" id="cd07984">
    <property type="entry name" value="LPLAT_LABLAT-like"/>
    <property type="match status" value="1"/>
</dbReference>
<keyword evidence="3" id="KW-0997">Cell inner membrane</keyword>
<protein>
    <submittedName>
        <fullName evidence="7">Lauroyl acyltransferase</fullName>
    </submittedName>
</protein>
<dbReference type="GO" id="GO:0016746">
    <property type="term" value="F:acyltransferase activity"/>
    <property type="evidence" value="ECO:0007669"/>
    <property type="project" value="UniProtKB-KW"/>
</dbReference>
<keyword evidence="8" id="KW-1185">Reference proteome</keyword>
<reference evidence="7 8" key="1">
    <citation type="submission" date="2022-06" db="EMBL/GenBank/DDBJ databases">
        <title>Endosaccharibacter gen. nov., sp. nov., endophytic bacteria isolated from sugarcane.</title>
        <authorList>
            <person name="Pitiwittayakul N."/>
            <person name="Yukphan P."/>
            <person name="Charoenyingcharoen P."/>
            <person name="Tanasupawat S."/>
        </authorList>
    </citation>
    <scope>NUCLEOTIDE SEQUENCE [LARGE SCALE GENOMIC DNA]</scope>
    <source>
        <strain evidence="7 8">KSS8</strain>
    </source>
</reference>
<dbReference type="InterPro" id="IPR004960">
    <property type="entry name" value="LipA_acyltrans"/>
</dbReference>
<dbReference type="PANTHER" id="PTHR30606:SF9">
    <property type="entry name" value="LIPID A BIOSYNTHESIS LAUROYLTRANSFERASE"/>
    <property type="match status" value="1"/>
</dbReference>
<evidence type="ECO:0000313" key="8">
    <source>
        <dbReference type="Proteomes" id="UP001524587"/>
    </source>
</evidence>
<dbReference type="Proteomes" id="UP001524587">
    <property type="component" value="Unassembled WGS sequence"/>
</dbReference>
<gene>
    <name evidence="7" type="ORF">NFI95_08375</name>
</gene>
<keyword evidence="2" id="KW-1003">Cell membrane</keyword>
<keyword evidence="4" id="KW-0808">Transferase</keyword>
<proteinExistence type="predicted"/>
<keyword evidence="5" id="KW-0472">Membrane</keyword>
<dbReference type="EMBL" id="JAMSKV010000006">
    <property type="protein sequence ID" value="MCQ8278467.1"/>
    <property type="molecule type" value="Genomic_DNA"/>
</dbReference>
<evidence type="ECO:0000256" key="1">
    <source>
        <dbReference type="ARBA" id="ARBA00004533"/>
    </source>
</evidence>
<evidence type="ECO:0000256" key="6">
    <source>
        <dbReference type="ARBA" id="ARBA00023315"/>
    </source>
</evidence>
<dbReference type="PANTHER" id="PTHR30606">
    <property type="entry name" value="LIPID A BIOSYNTHESIS LAUROYL ACYLTRANSFERASE"/>
    <property type="match status" value="1"/>
</dbReference>
<comment type="subcellular location">
    <subcellularLocation>
        <location evidence="1">Cell inner membrane</location>
    </subcellularLocation>
</comment>
<evidence type="ECO:0000256" key="2">
    <source>
        <dbReference type="ARBA" id="ARBA00022475"/>
    </source>
</evidence>
<sequence length="310" mass="33721">MSSAAVPRIKLHHRLEALAARSVLALFRALPPAAASTLGGTLARIIGTRLPVSRVADRNLRLALPALDATERKRIVAGVWENLGRTVGEFPHLGRLRRDTPSGPGWEVRGGEILERQAAEGGPVLFCSAHIGNWEMLPAAVASFGLPFASFYRAAGNPLVDAMIGALRRDAIGVEVPMFAKGQRGARAALAYLLRGGSLGMLVDQKMNDGIEARLFGHPAMTAPALAAMALRLRCPVIPGHVERIGPARLRLVVEPPIPLPDSGDRLADQARLTQNVNDVIERWIREKPESWLWLHRRWPKDLLPNRAST</sequence>